<dbReference type="InterPro" id="IPR013538">
    <property type="entry name" value="ASHA1/2-like_C"/>
</dbReference>
<evidence type="ECO:0000313" key="3">
    <source>
        <dbReference type="EMBL" id="AQZ93407.1"/>
    </source>
</evidence>
<organism evidence="3 4">
    <name type="scientific">Halopseudomonas phragmitis</name>
    <dbReference type="NCBI Taxonomy" id="1931241"/>
    <lineage>
        <taxon>Bacteria</taxon>
        <taxon>Pseudomonadati</taxon>
        <taxon>Pseudomonadota</taxon>
        <taxon>Gammaproteobacteria</taxon>
        <taxon>Pseudomonadales</taxon>
        <taxon>Pseudomonadaceae</taxon>
        <taxon>Halopseudomonas</taxon>
    </lineage>
</organism>
<sequence>MANIEHVQYVNVPPALVYQALTTASGLAEVWTQDLQFSAEIDAVNEFRFGDERPTKMKITALIPDTRMTWHCVDSDPEWIGTNVSFELNDMGNKTAVTLRHTDWREVTEFYRFCNYNWAIFLLSLKQYCEGGAGIHYQARKF</sequence>
<proteinExistence type="inferred from homology"/>
<dbReference type="Pfam" id="PF08327">
    <property type="entry name" value="AHSA1"/>
    <property type="match status" value="1"/>
</dbReference>
<dbReference type="RefSeq" id="WP_080048265.1">
    <property type="nucleotide sequence ID" value="NZ_CP020100.1"/>
</dbReference>
<evidence type="ECO:0000259" key="2">
    <source>
        <dbReference type="Pfam" id="PF08327"/>
    </source>
</evidence>
<feature type="domain" description="Activator of Hsp90 ATPase homologue 1/2-like C-terminal" evidence="2">
    <location>
        <begin position="11"/>
        <end position="129"/>
    </location>
</feature>
<dbReference type="InterPro" id="IPR023393">
    <property type="entry name" value="START-like_dom_sf"/>
</dbReference>
<keyword evidence="4" id="KW-1185">Reference proteome</keyword>
<dbReference type="AlphaFoldDB" id="A0A1V0B0C7"/>
<dbReference type="Gene3D" id="3.30.530.20">
    <property type="match status" value="1"/>
</dbReference>
<dbReference type="SUPFAM" id="SSF55961">
    <property type="entry name" value="Bet v1-like"/>
    <property type="match status" value="1"/>
</dbReference>
<protein>
    <submittedName>
        <fullName evidence="3">ATPase</fullName>
    </submittedName>
</protein>
<reference evidence="3 4" key="1">
    <citation type="submission" date="2017-03" db="EMBL/GenBank/DDBJ databases">
        <title>Complete genome sequence of the novel DNRA strain Pseudomonas sp. S-6-2 isolated from Chinese polluted river sediment. Journal of Biotechnology.</title>
        <authorList>
            <person name="Li J."/>
            <person name="Xiang F."/>
            <person name="Wang L."/>
            <person name="Xi L."/>
            <person name="Liu J."/>
        </authorList>
    </citation>
    <scope>NUCLEOTIDE SEQUENCE [LARGE SCALE GENOMIC DNA]</scope>
    <source>
        <strain evidence="3 4">S-6-2</strain>
    </source>
</reference>
<gene>
    <name evidence="3" type="ORF">BVH74_00880</name>
</gene>
<name>A0A1V0B0C7_9GAMM</name>
<dbReference type="EMBL" id="CP020100">
    <property type="protein sequence ID" value="AQZ93407.1"/>
    <property type="molecule type" value="Genomic_DNA"/>
</dbReference>
<evidence type="ECO:0000313" key="4">
    <source>
        <dbReference type="Proteomes" id="UP000243488"/>
    </source>
</evidence>
<comment type="similarity">
    <text evidence="1">Belongs to the AHA1 family.</text>
</comment>
<dbReference type="CDD" id="cd07814">
    <property type="entry name" value="SRPBCC_CalC_Aha1-like"/>
    <property type="match status" value="1"/>
</dbReference>
<dbReference type="KEGG" id="ppha:BVH74_00880"/>
<accession>A0A1V0B0C7</accession>
<dbReference type="STRING" id="1931241.BVH74_00880"/>
<evidence type="ECO:0000256" key="1">
    <source>
        <dbReference type="ARBA" id="ARBA00006817"/>
    </source>
</evidence>
<dbReference type="Proteomes" id="UP000243488">
    <property type="component" value="Chromosome"/>
</dbReference>